<proteinExistence type="predicted"/>
<protein>
    <submittedName>
        <fullName evidence="1">Uncharacterized protein</fullName>
    </submittedName>
</protein>
<gene>
    <name evidence="1" type="ORF">AWC38_SpisGene18010</name>
</gene>
<dbReference type="AlphaFoldDB" id="A0A2B4RKF5"/>
<name>A0A2B4RKF5_STYPI</name>
<evidence type="ECO:0000313" key="2">
    <source>
        <dbReference type="Proteomes" id="UP000225706"/>
    </source>
</evidence>
<dbReference type="EMBL" id="LSMT01000458">
    <property type="protein sequence ID" value="PFX17656.1"/>
    <property type="molecule type" value="Genomic_DNA"/>
</dbReference>
<dbReference type="Proteomes" id="UP000225706">
    <property type="component" value="Unassembled WGS sequence"/>
</dbReference>
<organism evidence="1 2">
    <name type="scientific">Stylophora pistillata</name>
    <name type="common">Smooth cauliflower coral</name>
    <dbReference type="NCBI Taxonomy" id="50429"/>
    <lineage>
        <taxon>Eukaryota</taxon>
        <taxon>Metazoa</taxon>
        <taxon>Cnidaria</taxon>
        <taxon>Anthozoa</taxon>
        <taxon>Hexacorallia</taxon>
        <taxon>Scleractinia</taxon>
        <taxon>Astrocoeniina</taxon>
        <taxon>Pocilloporidae</taxon>
        <taxon>Stylophora</taxon>
    </lineage>
</organism>
<evidence type="ECO:0000313" key="1">
    <source>
        <dbReference type="EMBL" id="PFX17656.1"/>
    </source>
</evidence>
<accession>A0A2B4RKF5</accession>
<reference evidence="2" key="1">
    <citation type="journal article" date="2017" name="bioRxiv">
        <title>Comparative analysis of the genomes of Stylophora pistillata and Acropora digitifera provides evidence for extensive differences between species of corals.</title>
        <authorList>
            <person name="Voolstra C.R."/>
            <person name="Li Y."/>
            <person name="Liew Y.J."/>
            <person name="Baumgarten S."/>
            <person name="Zoccola D."/>
            <person name="Flot J.-F."/>
            <person name="Tambutte S."/>
            <person name="Allemand D."/>
            <person name="Aranda M."/>
        </authorList>
    </citation>
    <scope>NUCLEOTIDE SEQUENCE [LARGE SCALE GENOMIC DNA]</scope>
</reference>
<comment type="caution">
    <text evidence="1">The sequence shown here is derived from an EMBL/GenBank/DDBJ whole genome shotgun (WGS) entry which is preliminary data.</text>
</comment>
<keyword evidence="2" id="KW-1185">Reference proteome</keyword>
<sequence length="231" mass="26332">MSRAALFPNGGGTRTVRNIGDLGSQPFAIEIFLSRKNFRCGVIARYKESKKLNSFGTIREKKAHIQAEMWSSNKELQDGLLLSDLNKEFMGTEKTFDENLQLHVVSEHKWDKAYWLNRARGTNDGAEIKTFLPDNIGLRCPSQLSSDSSIFRTCVLFPDDEKNGDKEEMHKAVVTTALPAYPIFLTRSRSVKVCPPEYYQWDRQNVERDWYRMIGAVSPYSNGSLEGPLLE</sequence>